<dbReference type="GO" id="GO:0005525">
    <property type="term" value="F:GTP binding"/>
    <property type="evidence" value="ECO:0007669"/>
    <property type="project" value="UniProtKB-KW"/>
</dbReference>
<dbReference type="OrthoDB" id="526559at2759"/>
<keyword evidence="4" id="KW-0460">Magnesium</keyword>
<name>A0A835T9P3_9CHLO</name>
<dbReference type="Pfam" id="PF00025">
    <property type="entry name" value="Arf"/>
    <property type="match status" value="1"/>
</dbReference>
<dbReference type="PANTHER" id="PTHR46688:SF1">
    <property type="entry name" value="ADP-RIBOSYLATION FACTOR-LIKE PROTEIN 16"/>
    <property type="match status" value="1"/>
</dbReference>
<evidence type="ECO:0000256" key="5">
    <source>
        <dbReference type="SAM" id="MobiDB-lite"/>
    </source>
</evidence>
<evidence type="ECO:0000256" key="1">
    <source>
        <dbReference type="ARBA" id="ARBA00022741"/>
    </source>
</evidence>
<gene>
    <name evidence="6" type="ORF">HYH02_006566</name>
</gene>
<reference evidence="6" key="1">
    <citation type="journal article" date="2020" name="bioRxiv">
        <title>Comparative genomics of Chlamydomonas.</title>
        <authorList>
            <person name="Craig R.J."/>
            <person name="Hasan A.R."/>
            <person name="Ness R.W."/>
            <person name="Keightley P.D."/>
        </authorList>
    </citation>
    <scope>NUCLEOTIDE SEQUENCE</scope>
    <source>
        <strain evidence="6">CCAP 11/173</strain>
    </source>
</reference>
<organism evidence="6 7">
    <name type="scientific">Chlamydomonas schloesseri</name>
    <dbReference type="NCBI Taxonomy" id="2026947"/>
    <lineage>
        <taxon>Eukaryota</taxon>
        <taxon>Viridiplantae</taxon>
        <taxon>Chlorophyta</taxon>
        <taxon>core chlorophytes</taxon>
        <taxon>Chlorophyceae</taxon>
        <taxon>CS clade</taxon>
        <taxon>Chlamydomonadales</taxon>
        <taxon>Chlamydomonadaceae</taxon>
        <taxon>Chlamydomonas</taxon>
    </lineage>
</organism>
<dbReference type="EMBL" id="JAEHOD010000041">
    <property type="protein sequence ID" value="KAG2439038.1"/>
    <property type="molecule type" value="Genomic_DNA"/>
</dbReference>
<proteinExistence type="predicted"/>
<dbReference type="AlphaFoldDB" id="A0A835T9P3"/>
<dbReference type="GO" id="GO:0003924">
    <property type="term" value="F:GTPase activity"/>
    <property type="evidence" value="ECO:0007669"/>
    <property type="project" value="InterPro"/>
</dbReference>
<dbReference type="InterPro" id="IPR006689">
    <property type="entry name" value="Small_GTPase_ARF/SAR"/>
</dbReference>
<protein>
    <recommendedName>
        <fullName evidence="8">ADP-ribosylation factor-like protein 16</fullName>
    </recommendedName>
</protein>
<keyword evidence="4" id="KW-0479">Metal-binding</keyword>
<keyword evidence="7" id="KW-1185">Reference proteome</keyword>
<feature type="region of interest" description="Disordered" evidence="5">
    <location>
        <begin position="1"/>
        <end position="22"/>
    </location>
</feature>
<evidence type="ECO:0000256" key="3">
    <source>
        <dbReference type="PIRSR" id="PIRSR606689-1"/>
    </source>
</evidence>
<keyword evidence="1 3" id="KW-0547">Nucleotide-binding</keyword>
<feature type="binding site" evidence="4">
    <location>
        <position position="36"/>
    </location>
    <ligand>
        <name>Mg(2+)</name>
        <dbReference type="ChEBI" id="CHEBI:18420"/>
    </ligand>
</feature>
<sequence>MSLGKTPCCGTEKTPNSPTGDSDDFLLVGLQGSGKTLLGHRLKTVYGKTPANFKNATTETNGCIDHTVPTPKGCPFKSLVIRECGGSMQPLWRQWYGAKGFRAVLMTLDTSDAASLAAAGVALYDVLQNSALSSRPVCLVLTKTDLPVTLSRAELDLCLGLEELQRLYPGRLFVTAVSSVRQAEDCPALKALVDWMAGVKAADQGLAWRPPAAAARGQQQQQGQR</sequence>
<evidence type="ECO:0000313" key="7">
    <source>
        <dbReference type="Proteomes" id="UP000613740"/>
    </source>
</evidence>
<dbReference type="Proteomes" id="UP000613740">
    <property type="component" value="Unassembled WGS sequence"/>
</dbReference>
<dbReference type="GO" id="GO:0046872">
    <property type="term" value="F:metal ion binding"/>
    <property type="evidence" value="ECO:0007669"/>
    <property type="project" value="UniProtKB-KW"/>
</dbReference>
<dbReference type="SUPFAM" id="SSF52540">
    <property type="entry name" value="P-loop containing nucleoside triphosphate hydrolases"/>
    <property type="match status" value="1"/>
</dbReference>
<evidence type="ECO:0000313" key="6">
    <source>
        <dbReference type="EMBL" id="KAG2439038.1"/>
    </source>
</evidence>
<dbReference type="PANTHER" id="PTHR46688">
    <property type="entry name" value="ADP-RIBOSYLATION FACTOR-LIKE PROTEIN 16"/>
    <property type="match status" value="1"/>
</dbReference>
<feature type="binding site" evidence="3">
    <location>
        <position position="86"/>
    </location>
    <ligand>
        <name>GTP</name>
        <dbReference type="ChEBI" id="CHEBI:37565"/>
    </ligand>
</feature>
<evidence type="ECO:0000256" key="2">
    <source>
        <dbReference type="ARBA" id="ARBA00023134"/>
    </source>
</evidence>
<feature type="binding site" evidence="3">
    <location>
        <begin position="29"/>
        <end position="36"/>
    </location>
    <ligand>
        <name>GTP</name>
        <dbReference type="ChEBI" id="CHEBI:37565"/>
    </ligand>
</feature>
<dbReference type="Gene3D" id="3.40.50.300">
    <property type="entry name" value="P-loop containing nucleotide triphosphate hydrolases"/>
    <property type="match status" value="1"/>
</dbReference>
<evidence type="ECO:0008006" key="8">
    <source>
        <dbReference type="Google" id="ProtNLM"/>
    </source>
</evidence>
<keyword evidence="2 3" id="KW-0342">GTP-binding</keyword>
<dbReference type="InterPro" id="IPR027417">
    <property type="entry name" value="P-loop_NTPase"/>
</dbReference>
<comment type="caution">
    <text evidence="6">The sequence shown here is derived from an EMBL/GenBank/DDBJ whole genome shotgun (WGS) entry which is preliminary data.</text>
</comment>
<evidence type="ECO:0000256" key="4">
    <source>
        <dbReference type="PIRSR" id="PIRSR606689-2"/>
    </source>
</evidence>
<accession>A0A835T9P3</accession>
<feature type="binding site" evidence="4">
    <location>
        <position position="60"/>
    </location>
    <ligand>
        <name>Mg(2+)</name>
        <dbReference type="ChEBI" id="CHEBI:18420"/>
    </ligand>
</feature>